<feature type="domain" description="DUF7745" evidence="2">
    <location>
        <begin position="20"/>
        <end position="89"/>
    </location>
</feature>
<dbReference type="Pfam" id="PF24924">
    <property type="entry name" value="DUF7745"/>
    <property type="match status" value="1"/>
</dbReference>
<proteinExistence type="predicted"/>
<reference evidence="3" key="1">
    <citation type="submission" date="2018-05" db="EMBL/GenBank/DDBJ databases">
        <title>Draft genome of Mucuna pruriens seed.</title>
        <authorList>
            <person name="Nnadi N.E."/>
            <person name="Vos R."/>
            <person name="Hasami M.H."/>
            <person name="Devisetty U.K."/>
            <person name="Aguiy J.C."/>
        </authorList>
    </citation>
    <scope>NUCLEOTIDE SEQUENCE [LARGE SCALE GENOMIC DNA]</scope>
    <source>
        <strain evidence="3">JCA_2017</strain>
    </source>
</reference>
<sequence length="124" mass="14392">MEPKGECDYQVRMIPKHPRYRQSGYPLVLPLPEEAVTSFVIHGLGGQNGECLRKIWHAWKSVVKSGLEWGPWSCGASSTYRSWLRHRIECTLLKFNDPRFNATEKRSIESQRPLKRSREVDPDP</sequence>
<protein>
    <recommendedName>
        <fullName evidence="2">DUF7745 domain-containing protein</fullName>
    </recommendedName>
</protein>
<dbReference type="InterPro" id="IPR056647">
    <property type="entry name" value="DUF7745"/>
</dbReference>
<keyword evidence="4" id="KW-1185">Reference proteome</keyword>
<evidence type="ECO:0000256" key="1">
    <source>
        <dbReference type="SAM" id="MobiDB-lite"/>
    </source>
</evidence>
<accession>A0A371I3H9</accession>
<evidence type="ECO:0000313" key="3">
    <source>
        <dbReference type="EMBL" id="RDY09575.1"/>
    </source>
</evidence>
<name>A0A371I3H9_MUCPR</name>
<evidence type="ECO:0000313" key="4">
    <source>
        <dbReference type="Proteomes" id="UP000257109"/>
    </source>
</evidence>
<dbReference type="EMBL" id="QJKJ01001017">
    <property type="protein sequence ID" value="RDY09575.1"/>
    <property type="molecule type" value="Genomic_DNA"/>
</dbReference>
<evidence type="ECO:0000259" key="2">
    <source>
        <dbReference type="Pfam" id="PF24924"/>
    </source>
</evidence>
<comment type="caution">
    <text evidence="3">The sequence shown here is derived from an EMBL/GenBank/DDBJ whole genome shotgun (WGS) entry which is preliminary data.</text>
</comment>
<feature type="non-terminal residue" evidence="3">
    <location>
        <position position="1"/>
    </location>
</feature>
<feature type="region of interest" description="Disordered" evidence="1">
    <location>
        <begin position="104"/>
        <end position="124"/>
    </location>
</feature>
<gene>
    <name evidence="3" type="ORF">CR513_06036</name>
</gene>
<dbReference type="AlphaFoldDB" id="A0A371I3H9"/>
<dbReference type="Proteomes" id="UP000257109">
    <property type="component" value="Unassembled WGS sequence"/>
</dbReference>
<dbReference type="OrthoDB" id="1435337at2759"/>
<organism evidence="3 4">
    <name type="scientific">Mucuna pruriens</name>
    <name type="common">Velvet bean</name>
    <name type="synonym">Dolichos pruriens</name>
    <dbReference type="NCBI Taxonomy" id="157652"/>
    <lineage>
        <taxon>Eukaryota</taxon>
        <taxon>Viridiplantae</taxon>
        <taxon>Streptophyta</taxon>
        <taxon>Embryophyta</taxon>
        <taxon>Tracheophyta</taxon>
        <taxon>Spermatophyta</taxon>
        <taxon>Magnoliopsida</taxon>
        <taxon>eudicotyledons</taxon>
        <taxon>Gunneridae</taxon>
        <taxon>Pentapetalae</taxon>
        <taxon>rosids</taxon>
        <taxon>fabids</taxon>
        <taxon>Fabales</taxon>
        <taxon>Fabaceae</taxon>
        <taxon>Papilionoideae</taxon>
        <taxon>50 kb inversion clade</taxon>
        <taxon>NPAAA clade</taxon>
        <taxon>indigoferoid/millettioid clade</taxon>
        <taxon>Phaseoleae</taxon>
        <taxon>Mucuna</taxon>
    </lineage>
</organism>